<dbReference type="AlphaFoldDB" id="A0A2S2DD34"/>
<dbReference type="PANTHER" id="PTHR33055:SF13">
    <property type="entry name" value="TRANSPOSASE"/>
    <property type="match status" value="1"/>
</dbReference>
<evidence type="ECO:0000259" key="2">
    <source>
        <dbReference type="Pfam" id="PF02371"/>
    </source>
</evidence>
<reference evidence="3 4" key="1">
    <citation type="submission" date="2018-05" db="EMBL/GenBank/DDBJ databases">
        <title>Complete genome sequence of Massilia oculi sp. nov. CCUG 43427T (=DSM 26321T), the type strain of M. oculi, and comparison with genome sequences of other Massilia strains.</title>
        <authorList>
            <person name="Zhu B."/>
        </authorList>
    </citation>
    <scope>NUCLEOTIDE SEQUENCE [LARGE SCALE GENOMIC DNA]</scope>
    <source>
        <strain evidence="3 4">CCUG 43427</strain>
    </source>
</reference>
<dbReference type="InterPro" id="IPR047650">
    <property type="entry name" value="Transpos_IS110"/>
</dbReference>
<sequence>MSRERSRSKPSGLPIIHPFAAGIDIGARFHVAAVSPDLCDEPVQTFQAFTSDLERMANWLVATGTKTVVMESTGVYWVAAFEVLESHGLEVILANAREARAVPGRKSDVNDAQWLQRLHACGLLRASFRPGRDIAELRAYLRAREKHTDYAAAHIQHMQKALTFMNIQLHHVIATITGVTGMRIIRAIVAGERNPDTLAAMRDVRCKESLETIRSALVGNYQPEHVFALKQALALYDFYQRCIDECDVEIERTVAGLNIGKTMPDAPLPKAKHRSKMPSDPKFDVRAALYQLTGTDLTQIHGVGPFLALRFIGECGTDMGRWRSAKHFTSWLTLSPGCKISGGKVLSAHTRKTSSRLTVAIRLAAVTVGRSDTALGAFYRRLAGRIGTAKAVTATARKIAVLFYNAMRYGMDYRDPGADHYEQQYRDRVVKQLHRRAAQFGFALQPQESMASG</sequence>
<dbReference type="GO" id="GO:0003677">
    <property type="term" value="F:DNA binding"/>
    <property type="evidence" value="ECO:0007669"/>
    <property type="project" value="InterPro"/>
</dbReference>
<keyword evidence="4" id="KW-1185">Reference proteome</keyword>
<dbReference type="RefSeq" id="WP_005667535.1">
    <property type="nucleotide sequence ID" value="NZ_CP029343.1"/>
</dbReference>
<protein>
    <submittedName>
        <fullName evidence="3">IS110 family transposase</fullName>
    </submittedName>
</protein>
<dbReference type="InterPro" id="IPR002525">
    <property type="entry name" value="Transp_IS110-like_N"/>
</dbReference>
<dbReference type="KEGG" id="mtim:DIR46_00090"/>
<name>A0A2S2DD34_9BURK</name>
<gene>
    <name evidence="3" type="ORF">DIR46_00090</name>
</gene>
<dbReference type="GO" id="GO:0006313">
    <property type="term" value="P:DNA transposition"/>
    <property type="evidence" value="ECO:0007669"/>
    <property type="project" value="InterPro"/>
</dbReference>
<dbReference type="EMBL" id="CP029343">
    <property type="protein sequence ID" value="AWL03019.1"/>
    <property type="molecule type" value="Genomic_DNA"/>
</dbReference>
<dbReference type="NCBIfam" id="NF033542">
    <property type="entry name" value="transpos_IS110"/>
    <property type="match status" value="1"/>
</dbReference>
<feature type="domain" description="Transposase IS110-like N-terminal" evidence="1">
    <location>
        <begin position="21"/>
        <end position="165"/>
    </location>
</feature>
<accession>A0A2S2DD34</accession>
<organism evidence="3 4">
    <name type="scientific">Massilia oculi</name>
    <dbReference type="NCBI Taxonomy" id="945844"/>
    <lineage>
        <taxon>Bacteria</taxon>
        <taxon>Pseudomonadati</taxon>
        <taxon>Pseudomonadota</taxon>
        <taxon>Betaproteobacteria</taxon>
        <taxon>Burkholderiales</taxon>
        <taxon>Oxalobacteraceae</taxon>
        <taxon>Telluria group</taxon>
        <taxon>Massilia</taxon>
    </lineage>
</organism>
<dbReference type="Proteomes" id="UP000245820">
    <property type="component" value="Chromosome"/>
</dbReference>
<dbReference type="PANTHER" id="PTHR33055">
    <property type="entry name" value="TRANSPOSASE FOR INSERTION SEQUENCE ELEMENT IS1111A"/>
    <property type="match status" value="1"/>
</dbReference>
<feature type="domain" description="Transposase IS116/IS110/IS902 C-terminal" evidence="2">
    <location>
        <begin position="297"/>
        <end position="379"/>
    </location>
</feature>
<dbReference type="Pfam" id="PF01548">
    <property type="entry name" value="DEDD_Tnp_IS110"/>
    <property type="match status" value="1"/>
</dbReference>
<evidence type="ECO:0000313" key="3">
    <source>
        <dbReference type="EMBL" id="AWL03019.1"/>
    </source>
</evidence>
<dbReference type="InterPro" id="IPR003346">
    <property type="entry name" value="Transposase_20"/>
</dbReference>
<dbReference type="GO" id="GO:0004803">
    <property type="term" value="F:transposase activity"/>
    <property type="evidence" value="ECO:0007669"/>
    <property type="project" value="InterPro"/>
</dbReference>
<dbReference type="OrthoDB" id="9815354at2"/>
<proteinExistence type="predicted"/>
<evidence type="ECO:0000259" key="1">
    <source>
        <dbReference type="Pfam" id="PF01548"/>
    </source>
</evidence>
<evidence type="ECO:0000313" key="4">
    <source>
        <dbReference type="Proteomes" id="UP000245820"/>
    </source>
</evidence>
<dbReference type="Pfam" id="PF02371">
    <property type="entry name" value="Transposase_20"/>
    <property type="match status" value="1"/>
</dbReference>